<sequence length="93" mass="10474">MFDKLKQMYDLKRKADAMKKELESEIIDVEVHGVKVRINAAQKIKEIDFPQDVNPNDLKDAVNKALDEAQKVAAKKMQGMMGGMEGLQDLLKG</sequence>
<comment type="caution">
    <text evidence="1">The sequence shown here is derived from an EMBL/GenBank/DDBJ whole genome shotgun (WGS) entry which is preliminary data.</text>
</comment>
<dbReference type="Pfam" id="PF02575">
    <property type="entry name" value="YbaB_DNA_bd"/>
    <property type="match status" value="1"/>
</dbReference>
<dbReference type="Proteomes" id="UP000176631">
    <property type="component" value="Unassembled WGS sequence"/>
</dbReference>
<dbReference type="InterPro" id="IPR004401">
    <property type="entry name" value="YbaB/EbfC"/>
</dbReference>
<protein>
    <recommendedName>
        <fullName evidence="3">Nucleoid-associated protein, YbaB/EbfC family</fullName>
    </recommendedName>
</protein>
<dbReference type="GO" id="GO:0003677">
    <property type="term" value="F:DNA binding"/>
    <property type="evidence" value="ECO:0007669"/>
    <property type="project" value="InterPro"/>
</dbReference>
<evidence type="ECO:0000313" key="1">
    <source>
        <dbReference type="EMBL" id="OGY23171.1"/>
    </source>
</evidence>
<dbReference type="InterPro" id="IPR036894">
    <property type="entry name" value="YbaB-like_sf"/>
</dbReference>
<evidence type="ECO:0000313" key="2">
    <source>
        <dbReference type="Proteomes" id="UP000176631"/>
    </source>
</evidence>
<dbReference type="EMBL" id="MHCP01000028">
    <property type="protein sequence ID" value="OGY23171.1"/>
    <property type="molecule type" value="Genomic_DNA"/>
</dbReference>
<name>A0A1G1W6C1_9BACT</name>
<dbReference type="SUPFAM" id="SSF82607">
    <property type="entry name" value="YbaB-like"/>
    <property type="match status" value="1"/>
</dbReference>
<evidence type="ECO:0008006" key="3">
    <source>
        <dbReference type="Google" id="ProtNLM"/>
    </source>
</evidence>
<organism evidence="1 2">
    <name type="scientific">Candidatus Woykebacteria bacterium RBG_13_40_15</name>
    <dbReference type="NCBI Taxonomy" id="1802593"/>
    <lineage>
        <taxon>Bacteria</taxon>
        <taxon>Candidatus Woykeibacteriota</taxon>
    </lineage>
</organism>
<dbReference type="Gene3D" id="3.30.1310.10">
    <property type="entry name" value="Nucleoid-associated protein YbaB-like domain"/>
    <property type="match status" value="1"/>
</dbReference>
<dbReference type="AlphaFoldDB" id="A0A1G1W6C1"/>
<accession>A0A1G1W6C1</accession>
<reference evidence="1 2" key="1">
    <citation type="journal article" date="2016" name="Nat. Commun.">
        <title>Thousands of microbial genomes shed light on interconnected biogeochemical processes in an aquifer system.</title>
        <authorList>
            <person name="Anantharaman K."/>
            <person name="Brown C.T."/>
            <person name="Hug L.A."/>
            <person name="Sharon I."/>
            <person name="Castelle C.J."/>
            <person name="Probst A.J."/>
            <person name="Thomas B.C."/>
            <person name="Singh A."/>
            <person name="Wilkins M.J."/>
            <person name="Karaoz U."/>
            <person name="Brodie E.L."/>
            <person name="Williams K.H."/>
            <person name="Hubbard S.S."/>
            <person name="Banfield J.F."/>
        </authorList>
    </citation>
    <scope>NUCLEOTIDE SEQUENCE [LARGE SCALE GENOMIC DNA]</scope>
</reference>
<dbReference type="STRING" id="1802593.A2172_02215"/>
<proteinExistence type="predicted"/>
<gene>
    <name evidence="1" type="ORF">A2172_02215</name>
</gene>